<dbReference type="EMBL" id="CP090896">
    <property type="protein sequence ID" value="ULT85358.1"/>
    <property type="molecule type" value="Genomic_DNA"/>
</dbReference>
<protein>
    <submittedName>
        <fullName evidence="1">Uncharacterized protein</fullName>
    </submittedName>
</protein>
<dbReference type="KEGG" id="cbr:CBG_23767"/>
<gene>
    <name evidence="1" type="ORF">L3Y34_013878</name>
</gene>
<dbReference type="AlphaFoldDB" id="A0AAE8ZXX6"/>
<dbReference type="Proteomes" id="UP000827892">
    <property type="component" value="Chromosome X"/>
</dbReference>
<evidence type="ECO:0000313" key="2">
    <source>
        <dbReference type="Proteomes" id="UP000827892"/>
    </source>
</evidence>
<proteinExistence type="predicted"/>
<evidence type="ECO:0000313" key="1">
    <source>
        <dbReference type="EMBL" id="ULT85358.1"/>
    </source>
</evidence>
<name>A0AAE8ZXX6_CAEBR</name>
<accession>A0AAE8ZXX6</accession>
<reference evidence="1 2" key="1">
    <citation type="submission" date="2022-05" db="EMBL/GenBank/DDBJ databases">
        <title>Chromosome-level reference genomes for two strains of Caenorhabditis briggsae: an improved platform for comparative genomics.</title>
        <authorList>
            <person name="Stevens L."/>
            <person name="Andersen E.C."/>
        </authorList>
    </citation>
    <scope>NUCLEOTIDE SEQUENCE [LARGE SCALE GENOMIC DNA]</scope>
    <source>
        <strain evidence="1">QX1410_ONT</strain>
        <tissue evidence="1">Whole-organism</tissue>
    </source>
</reference>
<organism evidence="1 2">
    <name type="scientific">Caenorhabditis briggsae</name>
    <dbReference type="NCBI Taxonomy" id="6238"/>
    <lineage>
        <taxon>Eukaryota</taxon>
        <taxon>Metazoa</taxon>
        <taxon>Ecdysozoa</taxon>
        <taxon>Nematoda</taxon>
        <taxon>Chromadorea</taxon>
        <taxon>Rhabditida</taxon>
        <taxon>Rhabditina</taxon>
        <taxon>Rhabditomorpha</taxon>
        <taxon>Rhabditoidea</taxon>
        <taxon>Rhabditidae</taxon>
        <taxon>Peloderinae</taxon>
        <taxon>Caenorhabditis</taxon>
    </lineage>
</organism>
<sequence length="144" mass="17166">MNADAPMEVDESSAIQEIEITIKDISSITYIRLSNSIPKYASSNREEWSAKEEQEALRRSGEYTSVQSHDFKIETQLRKLKRLVLDRNLEVDRINKRRNQYDEIVKVQRTRKLEGRKIKQRRWEEAQSKQEFLDSLEMGKYKKD</sequence>